<comment type="caution">
    <text evidence="2">The sequence shown here is derived from an EMBL/GenBank/DDBJ whole genome shotgun (WGS) entry which is preliminary data.</text>
</comment>
<dbReference type="SUPFAM" id="SSF51004">
    <property type="entry name" value="C-terminal (heme d1) domain of cytochrome cd1-nitrite reductase"/>
    <property type="match status" value="1"/>
</dbReference>
<dbReference type="InterPro" id="IPR011964">
    <property type="entry name" value="YVTN_b-propeller_repeat"/>
</dbReference>
<evidence type="ECO:0000256" key="1">
    <source>
        <dbReference type="SAM" id="SignalP"/>
    </source>
</evidence>
<feature type="chain" id="PRO_5041292166" evidence="1">
    <location>
        <begin position="20"/>
        <end position="317"/>
    </location>
</feature>
<dbReference type="InterPro" id="IPR011048">
    <property type="entry name" value="Haem_d1_sf"/>
</dbReference>
<dbReference type="PANTHER" id="PTHR47197:SF3">
    <property type="entry name" value="DIHYDRO-HEME D1 DEHYDROGENASE"/>
    <property type="match status" value="1"/>
</dbReference>
<keyword evidence="1" id="KW-0732">Signal</keyword>
<evidence type="ECO:0000313" key="2">
    <source>
        <dbReference type="EMBL" id="MCP8968482.1"/>
    </source>
</evidence>
<evidence type="ECO:0000313" key="3">
    <source>
        <dbReference type="Proteomes" id="UP001156102"/>
    </source>
</evidence>
<dbReference type="PANTHER" id="PTHR47197">
    <property type="entry name" value="PROTEIN NIRF"/>
    <property type="match status" value="1"/>
</dbReference>
<dbReference type="Proteomes" id="UP001156102">
    <property type="component" value="Unassembled WGS sequence"/>
</dbReference>
<name>A0AA41X4B3_9BACI</name>
<keyword evidence="3" id="KW-1185">Reference proteome</keyword>
<dbReference type="InterPro" id="IPR051200">
    <property type="entry name" value="Host-pathogen_enzymatic-act"/>
</dbReference>
<dbReference type="PROSITE" id="PS51257">
    <property type="entry name" value="PROKAR_LIPOPROTEIN"/>
    <property type="match status" value="1"/>
</dbReference>
<accession>A0AA41X4B3</accession>
<proteinExistence type="predicted"/>
<gene>
    <name evidence="2" type="ORF">NK662_07985</name>
</gene>
<dbReference type="RefSeq" id="WP_254758392.1">
    <property type="nucleotide sequence ID" value="NZ_JANCLT010000003.1"/>
</dbReference>
<dbReference type="Gene3D" id="2.130.10.10">
    <property type="entry name" value="YVTN repeat-like/Quinoprotein amine dehydrogenase"/>
    <property type="match status" value="2"/>
</dbReference>
<dbReference type="AlphaFoldDB" id="A0AA41X4B3"/>
<sequence length="317" mass="33824">MRKVILLLLLVVLASGCRDGFTAVGAGHVVVTTNIKEGSLSFIDVGKGRVTATWKVQKPVTGTFILPDGDTIGMYGKDMDGVELYSLQTGRAAGSWPTGKGVVNALVSGNRIFLANQTTNAVHVLGADGKEARKITVGQSPLTMTEDASHLYVLDFHDKMVTVIDKKTYAALRTWRIPASSAGAVVTSRGEMWVGGHGAGDVLNEEVHVYRTATGELAKTVQASQMPVGFAADEKCVYVLSHGTGILTKFTADGYQAVQSEPIGSNPFTVQKYGEQLYVASYDSDEVYVLDAGTMKVTGTIQVGKGPFQLTERRGTR</sequence>
<reference evidence="2" key="1">
    <citation type="submission" date="2022-07" db="EMBL/GenBank/DDBJ databases">
        <authorList>
            <person name="Li W.-J."/>
            <person name="Deng Q.-Q."/>
        </authorList>
    </citation>
    <scope>NUCLEOTIDE SEQUENCE</scope>
    <source>
        <strain evidence="2">SYSU M60031</strain>
    </source>
</reference>
<dbReference type="NCBIfam" id="TIGR02276">
    <property type="entry name" value="beta_rpt_yvtn"/>
    <property type="match status" value="1"/>
</dbReference>
<feature type="signal peptide" evidence="1">
    <location>
        <begin position="1"/>
        <end position="19"/>
    </location>
</feature>
<dbReference type="InterPro" id="IPR015943">
    <property type="entry name" value="WD40/YVTN_repeat-like_dom_sf"/>
</dbReference>
<protein>
    <submittedName>
        <fullName evidence="2">YncE family protein</fullName>
    </submittedName>
</protein>
<organism evidence="2 3">
    <name type="scientific">Ectobacillus ponti</name>
    <dbReference type="NCBI Taxonomy" id="2961894"/>
    <lineage>
        <taxon>Bacteria</taxon>
        <taxon>Bacillati</taxon>
        <taxon>Bacillota</taxon>
        <taxon>Bacilli</taxon>
        <taxon>Bacillales</taxon>
        <taxon>Bacillaceae</taxon>
        <taxon>Ectobacillus</taxon>
    </lineage>
</organism>
<dbReference type="EMBL" id="JANCLT010000003">
    <property type="protein sequence ID" value="MCP8968482.1"/>
    <property type="molecule type" value="Genomic_DNA"/>
</dbReference>